<organism evidence="1 2">
    <name type="scientific">Mesobacillus maritimus</name>
    <dbReference type="NCBI Taxonomy" id="1643336"/>
    <lineage>
        <taxon>Bacteria</taxon>
        <taxon>Bacillati</taxon>
        <taxon>Bacillota</taxon>
        <taxon>Bacilli</taxon>
        <taxon>Bacillales</taxon>
        <taxon>Bacillaceae</taxon>
        <taxon>Mesobacillus</taxon>
    </lineage>
</organism>
<comment type="caution">
    <text evidence="1">The sequence shown here is derived from an EMBL/GenBank/DDBJ whole genome shotgun (WGS) entry which is preliminary data.</text>
</comment>
<dbReference type="RefSeq" id="WP_221874822.1">
    <property type="nucleotide sequence ID" value="NZ_JACWFH010000025.1"/>
</dbReference>
<accession>A0ABS7K950</accession>
<proteinExistence type="predicted"/>
<dbReference type="Proteomes" id="UP000769780">
    <property type="component" value="Unassembled WGS sequence"/>
</dbReference>
<dbReference type="EMBL" id="JACWFH010000025">
    <property type="protein sequence ID" value="MBY0098600.1"/>
    <property type="molecule type" value="Genomic_DNA"/>
</dbReference>
<protein>
    <submittedName>
        <fullName evidence="1">FbpB family small basic protein</fullName>
    </submittedName>
</protein>
<keyword evidence="2" id="KW-1185">Reference proteome</keyword>
<sequence>MRKQTLSMQALINNNKKEILLDEKELERIEKQIDEKHMKELEKSI</sequence>
<evidence type="ECO:0000313" key="2">
    <source>
        <dbReference type="Proteomes" id="UP000769780"/>
    </source>
</evidence>
<dbReference type="Pfam" id="PF13040">
    <property type="entry name" value="Fur_reg_FbpB"/>
    <property type="match status" value="1"/>
</dbReference>
<gene>
    <name evidence="1" type="ORF">H0185_17695</name>
</gene>
<reference evidence="1 2" key="1">
    <citation type="submission" date="2020-07" db="EMBL/GenBank/DDBJ databases">
        <title>Fungal Genomes of the International Space Station.</title>
        <authorList>
            <person name="Seuylemezian A."/>
            <person name="Singh N.K."/>
            <person name="Wood J."/>
            <person name="Venkateswaran K."/>
        </authorList>
    </citation>
    <scope>NUCLEOTIDE SEQUENCE [LARGE SCALE GENOMIC DNA]</scope>
    <source>
        <strain evidence="1 2">PL-B2</strain>
    </source>
</reference>
<name>A0ABS7K950_9BACI</name>
<evidence type="ECO:0000313" key="1">
    <source>
        <dbReference type="EMBL" id="MBY0098600.1"/>
    </source>
</evidence>
<dbReference type="InterPro" id="IPR025004">
    <property type="entry name" value="SenN/SenS"/>
</dbReference>